<keyword evidence="2" id="KW-0813">Transport</keyword>
<gene>
    <name evidence="8" type="ORF">Q757_07635</name>
</gene>
<feature type="transmembrane region" description="Helical" evidence="7">
    <location>
        <begin position="46"/>
        <end position="65"/>
    </location>
</feature>
<dbReference type="InterPro" id="IPR050809">
    <property type="entry name" value="UgpAE/MalFG_permease"/>
</dbReference>
<dbReference type="InterPro" id="IPR035906">
    <property type="entry name" value="MetI-like_sf"/>
</dbReference>
<comment type="subcellular location">
    <subcellularLocation>
        <location evidence="1">Cell membrane</location>
        <topology evidence="1">Multi-pass membrane protein</topology>
    </subcellularLocation>
</comment>
<keyword evidence="4 7" id="KW-0812">Transmembrane</keyword>
<comment type="caution">
    <text evidence="8">The sequence shown here is derived from an EMBL/GenBank/DDBJ whole genome shotgun (WGS) entry which is preliminary data.</text>
</comment>
<keyword evidence="9" id="KW-1185">Reference proteome</keyword>
<dbReference type="PANTHER" id="PTHR43227:SF11">
    <property type="entry name" value="BLL4140 PROTEIN"/>
    <property type="match status" value="1"/>
</dbReference>
<dbReference type="PANTHER" id="PTHR43227">
    <property type="entry name" value="BLL4140 PROTEIN"/>
    <property type="match status" value="1"/>
</dbReference>
<dbReference type="EMBL" id="AXCV01000400">
    <property type="protein sequence ID" value="KGO27546.1"/>
    <property type="molecule type" value="Genomic_DNA"/>
</dbReference>
<dbReference type="SUPFAM" id="SSF161098">
    <property type="entry name" value="MetI-like"/>
    <property type="match status" value="1"/>
</dbReference>
<protein>
    <recommendedName>
        <fullName evidence="10">ABC transmembrane type-1 domain-containing protein</fullName>
    </recommendedName>
</protein>
<evidence type="ECO:0000256" key="1">
    <source>
        <dbReference type="ARBA" id="ARBA00004651"/>
    </source>
</evidence>
<accession>A0ABR4XPI7</accession>
<keyword evidence="3" id="KW-1003">Cell membrane</keyword>
<name>A0ABR4XPI7_9LACO</name>
<proteinExistence type="predicted"/>
<keyword evidence="5 7" id="KW-1133">Transmembrane helix</keyword>
<keyword evidence="6 7" id="KW-0472">Membrane</keyword>
<dbReference type="Proteomes" id="UP000030023">
    <property type="component" value="Unassembled WGS sequence"/>
</dbReference>
<sequence length="72" mass="7999">MRNFLMVFDQIMSLTAGGPASATTSISMLIYQKGLNGNQFGYQSANSVIYFIIIVIISVLQLKVLNKREVQL</sequence>
<evidence type="ECO:0008006" key="10">
    <source>
        <dbReference type="Google" id="ProtNLM"/>
    </source>
</evidence>
<evidence type="ECO:0000256" key="4">
    <source>
        <dbReference type="ARBA" id="ARBA00022692"/>
    </source>
</evidence>
<evidence type="ECO:0000256" key="3">
    <source>
        <dbReference type="ARBA" id="ARBA00022475"/>
    </source>
</evidence>
<evidence type="ECO:0000313" key="8">
    <source>
        <dbReference type="EMBL" id="KGO27546.1"/>
    </source>
</evidence>
<reference evidence="8 9" key="1">
    <citation type="journal article" date="2014" name="Antonie Van Leeuwenhoek">
        <title>Oenococcus alcoholitolerans sp. nov., a lactic acid bacteria isolated from cachaca and ethanol fermentation processes.</title>
        <authorList>
            <person name="Badotti F."/>
            <person name="Moreira A.P."/>
            <person name="Tonon L.A."/>
            <person name="de Lucena B.T."/>
            <person name="Gomes Fde C."/>
            <person name="Kruger R."/>
            <person name="Thompson C.C."/>
            <person name="de Morais M.A.Jr."/>
            <person name="Rosa C.A."/>
            <person name="Thompson F.L."/>
        </authorList>
    </citation>
    <scope>NUCLEOTIDE SEQUENCE [LARGE SCALE GENOMIC DNA]</scope>
    <source>
        <strain evidence="8 9">UFRJ-M7.2.18</strain>
    </source>
</reference>
<organism evidence="8 9">
    <name type="scientific">Oenococcus alcoholitolerans</name>
    <dbReference type="NCBI Taxonomy" id="931074"/>
    <lineage>
        <taxon>Bacteria</taxon>
        <taxon>Bacillati</taxon>
        <taxon>Bacillota</taxon>
        <taxon>Bacilli</taxon>
        <taxon>Lactobacillales</taxon>
        <taxon>Lactobacillaceae</taxon>
        <taxon>Oenococcus</taxon>
    </lineage>
</organism>
<evidence type="ECO:0000256" key="2">
    <source>
        <dbReference type="ARBA" id="ARBA00022448"/>
    </source>
</evidence>
<evidence type="ECO:0000313" key="9">
    <source>
        <dbReference type="Proteomes" id="UP000030023"/>
    </source>
</evidence>
<evidence type="ECO:0000256" key="7">
    <source>
        <dbReference type="SAM" id="Phobius"/>
    </source>
</evidence>
<evidence type="ECO:0000256" key="6">
    <source>
        <dbReference type="ARBA" id="ARBA00023136"/>
    </source>
</evidence>
<evidence type="ECO:0000256" key="5">
    <source>
        <dbReference type="ARBA" id="ARBA00022989"/>
    </source>
</evidence>
<dbReference type="Gene3D" id="1.10.3720.10">
    <property type="entry name" value="MetI-like"/>
    <property type="match status" value="1"/>
</dbReference>